<gene>
    <name evidence="1" type="ORF">PISMIDRAFT_685686</name>
</gene>
<dbReference type="Proteomes" id="UP000054018">
    <property type="component" value="Unassembled WGS sequence"/>
</dbReference>
<dbReference type="EMBL" id="KN833839">
    <property type="protein sequence ID" value="KIK17041.1"/>
    <property type="molecule type" value="Genomic_DNA"/>
</dbReference>
<sequence length="77" mass="8447">MLGLSTSNVSDLSEWASDRLASSLFLRMSFSREGSIVIGGRQFLRTTSFEGRSVIYVGNATSTFPSPLGVYTFETKK</sequence>
<evidence type="ECO:0000313" key="1">
    <source>
        <dbReference type="EMBL" id="KIK17041.1"/>
    </source>
</evidence>
<accession>A0A0C9YK90</accession>
<proteinExistence type="predicted"/>
<reference evidence="1 2" key="1">
    <citation type="submission" date="2014-04" db="EMBL/GenBank/DDBJ databases">
        <authorList>
            <consortium name="DOE Joint Genome Institute"/>
            <person name="Kuo A."/>
            <person name="Kohler A."/>
            <person name="Costa M.D."/>
            <person name="Nagy L.G."/>
            <person name="Floudas D."/>
            <person name="Copeland A."/>
            <person name="Barry K.W."/>
            <person name="Cichocki N."/>
            <person name="Veneault-Fourrey C."/>
            <person name="LaButti K."/>
            <person name="Lindquist E.A."/>
            <person name="Lipzen A."/>
            <person name="Lundell T."/>
            <person name="Morin E."/>
            <person name="Murat C."/>
            <person name="Sun H."/>
            <person name="Tunlid A."/>
            <person name="Henrissat B."/>
            <person name="Grigoriev I.V."/>
            <person name="Hibbett D.S."/>
            <person name="Martin F."/>
            <person name="Nordberg H.P."/>
            <person name="Cantor M.N."/>
            <person name="Hua S.X."/>
        </authorList>
    </citation>
    <scope>NUCLEOTIDE SEQUENCE [LARGE SCALE GENOMIC DNA]</scope>
    <source>
        <strain evidence="1 2">441</strain>
    </source>
</reference>
<name>A0A0C9YK90_9AGAM</name>
<dbReference type="AlphaFoldDB" id="A0A0C9YK90"/>
<reference evidence="2" key="2">
    <citation type="submission" date="2015-01" db="EMBL/GenBank/DDBJ databases">
        <title>Evolutionary Origins and Diversification of the Mycorrhizal Mutualists.</title>
        <authorList>
            <consortium name="DOE Joint Genome Institute"/>
            <consortium name="Mycorrhizal Genomics Consortium"/>
            <person name="Kohler A."/>
            <person name="Kuo A."/>
            <person name="Nagy L.G."/>
            <person name="Floudas D."/>
            <person name="Copeland A."/>
            <person name="Barry K.W."/>
            <person name="Cichocki N."/>
            <person name="Veneault-Fourrey C."/>
            <person name="LaButti K."/>
            <person name="Lindquist E.A."/>
            <person name="Lipzen A."/>
            <person name="Lundell T."/>
            <person name="Morin E."/>
            <person name="Murat C."/>
            <person name="Riley R."/>
            <person name="Ohm R."/>
            <person name="Sun H."/>
            <person name="Tunlid A."/>
            <person name="Henrissat B."/>
            <person name="Grigoriev I.V."/>
            <person name="Hibbett D.S."/>
            <person name="Martin F."/>
        </authorList>
    </citation>
    <scope>NUCLEOTIDE SEQUENCE [LARGE SCALE GENOMIC DNA]</scope>
    <source>
        <strain evidence="2">441</strain>
    </source>
</reference>
<organism evidence="1 2">
    <name type="scientific">Pisolithus microcarpus 441</name>
    <dbReference type="NCBI Taxonomy" id="765257"/>
    <lineage>
        <taxon>Eukaryota</taxon>
        <taxon>Fungi</taxon>
        <taxon>Dikarya</taxon>
        <taxon>Basidiomycota</taxon>
        <taxon>Agaricomycotina</taxon>
        <taxon>Agaricomycetes</taxon>
        <taxon>Agaricomycetidae</taxon>
        <taxon>Boletales</taxon>
        <taxon>Sclerodermatineae</taxon>
        <taxon>Pisolithaceae</taxon>
        <taxon>Pisolithus</taxon>
    </lineage>
</organism>
<evidence type="ECO:0000313" key="2">
    <source>
        <dbReference type="Proteomes" id="UP000054018"/>
    </source>
</evidence>
<protein>
    <submittedName>
        <fullName evidence="1">Uncharacterized protein</fullName>
    </submittedName>
</protein>
<dbReference type="HOGENOM" id="CLU_2638992_0_0_1"/>
<keyword evidence="2" id="KW-1185">Reference proteome</keyword>